<feature type="compositionally biased region" description="Basic and acidic residues" evidence="1">
    <location>
        <begin position="42"/>
        <end position="64"/>
    </location>
</feature>
<evidence type="ECO:0000256" key="1">
    <source>
        <dbReference type="SAM" id="MobiDB-lite"/>
    </source>
</evidence>
<dbReference type="InParanoid" id="E5A3D4"/>
<feature type="region of interest" description="Disordered" evidence="1">
    <location>
        <begin position="38"/>
        <end position="83"/>
    </location>
</feature>
<dbReference type="AlphaFoldDB" id="E5A3D4"/>
<reference evidence="3" key="1">
    <citation type="journal article" date="2011" name="Nat. Commun.">
        <title>Effector diversification within compartments of the Leptosphaeria maculans genome affected by Repeat-Induced Point mutations.</title>
        <authorList>
            <person name="Rouxel T."/>
            <person name="Grandaubert J."/>
            <person name="Hane J.K."/>
            <person name="Hoede C."/>
            <person name="van de Wouw A.P."/>
            <person name="Couloux A."/>
            <person name="Dominguez V."/>
            <person name="Anthouard V."/>
            <person name="Bally P."/>
            <person name="Bourras S."/>
            <person name="Cozijnsen A.J."/>
            <person name="Ciuffetti L.M."/>
            <person name="Degrave A."/>
            <person name="Dilmaghani A."/>
            <person name="Duret L."/>
            <person name="Fudal I."/>
            <person name="Goodwin S.B."/>
            <person name="Gout L."/>
            <person name="Glaser N."/>
            <person name="Linglin J."/>
            <person name="Kema G.H.J."/>
            <person name="Lapalu N."/>
            <person name="Lawrence C.B."/>
            <person name="May K."/>
            <person name="Meyer M."/>
            <person name="Ollivier B."/>
            <person name="Poulain J."/>
            <person name="Schoch C.L."/>
            <person name="Simon A."/>
            <person name="Spatafora J.W."/>
            <person name="Stachowiak A."/>
            <person name="Turgeon B.G."/>
            <person name="Tyler B.M."/>
            <person name="Vincent D."/>
            <person name="Weissenbach J."/>
            <person name="Amselem J."/>
            <person name="Quesneville H."/>
            <person name="Oliver R.P."/>
            <person name="Wincker P."/>
            <person name="Balesdent M.-H."/>
            <person name="Howlett B.J."/>
        </authorList>
    </citation>
    <scope>NUCLEOTIDE SEQUENCE [LARGE SCALE GENOMIC DNA]</scope>
    <source>
        <strain evidence="3">JN3 / isolate v23.1.3 / race Av1-4-5-6-7-8</strain>
    </source>
</reference>
<gene>
    <name evidence="2" type="ORF">LEMA_P095560.1</name>
</gene>
<dbReference type="HOGENOM" id="CLU_2542989_0_0_1"/>
<name>E5A3D4_LEPMJ</name>
<proteinExistence type="predicted"/>
<organism evidence="3">
    <name type="scientific">Leptosphaeria maculans (strain JN3 / isolate v23.1.3 / race Av1-4-5-6-7-8)</name>
    <name type="common">Blackleg fungus</name>
    <name type="synonym">Phoma lingam</name>
    <dbReference type="NCBI Taxonomy" id="985895"/>
    <lineage>
        <taxon>Eukaryota</taxon>
        <taxon>Fungi</taxon>
        <taxon>Dikarya</taxon>
        <taxon>Ascomycota</taxon>
        <taxon>Pezizomycotina</taxon>
        <taxon>Dothideomycetes</taxon>
        <taxon>Pleosporomycetidae</taxon>
        <taxon>Pleosporales</taxon>
        <taxon>Pleosporineae</taxon>
        <taxon>Leptosphaeriaceae</taxon>
        <taxon>Plenodomus</taxon>
        <taxon>Plenodomus lingam/Leptosphaeria maculans species complex</taxon>
    </lineage>
</organism>
<evidence type="ECO:0000313" key="2">
    <source>
        <dbReference type="EMBL" id="CBX98147.1"/>
    </source>
</evidence>
<keyword evidence="3" id="KW-1185">Reference proteome</keyword>
<feature type="compositionally biased region" description="Polar residues" evidence="1">
    <location>
        <begin position="66"/>
        <end position="75"/>
    </location>
</feature>
<evidence type="ECO:0000313" key="3">
    <source>
        <dbReference type="Proteomes" id="UP000002668"/>
    </source>
</evidence>
<dbReference type="Proteomes" id="UP000002668">
    <property type="component" value="Genome"/>
</dbReference>
<sequence length="83" mass="9198">MIQQLQGYICIPAASPVCITCNNEQHLRGTASLSTAPHSTFHAKEDMYRPNDLPSLHKDRREGGKQTASNNNLTDPFSPLHPQ</sequence>
<dbReference type="RefSeq" id="XP_003841626.1">
    <property type="nucleotide sequence ID" value="XM_003841578.1"/>
</dbReference>
<protein>
    <submittedName>
        <fullName evidence="2">Predicted protein</fullName>
    </submittedName>
</protein>
<dbReference type="VEuPathDB" id="FungiDB:LEMA_P095560.1"/>
<dbReference type="EMBL" id="FP929133">
    <property type="protein sequence ID" value="CBX98147.1"/>
    <property type="molecule type" value="Genomic_DNA"/>
</dbReference>
<accession>E5A3D4</accession>
<dbReference type="GeneID" id="13286288"/>